<reference evidence="1 2" key="1">
    <citation type="submission" date="2017-09" db="EMBL/GenBank/DDBJ databases">
        <title>The draft genome sequences of Marinobacter guineae M3B.</title>
        <authorList>
            <person name="Cao J."/>
        </authorList>
    </citation>
    <scope>NUCLEOTIDE SEQUENCE [LARGE SCALE GENOMIC DNA]</scope>
    <source>
        <strain evidence="1 2">M3B</strain>
    </source>
</reference>
<name>A0A2G1VA91_9GAMM</name>
<keyword evidence="2" id="KW-1185">Reference proteome</keyword>
<comment type="caution">
    <text evidence="1">The sequence shown here is derived from an EMBL/GenBank/DDBJ whole genome shotgun (WGS) entry which is preliminary data.</text>
</comment>
<proteinExistence type="predicted"/>
<accession>A0A2G1VA91</accession>
<protein>
    <submittedName>
        <fullName evidence="1">Uncharacterized protein</fullName>
    </submittedName>
</protein>
<gene>
    <name evidence="1" type="ORF">CLH62_20545</name>
</gene>
<evidence type="ECO:0000313" key="2">
    <source>
        <dbReference type="Proteomes" id="UP000229044"/>
    </source>
</evidence>
<sequence>MHTMKRLARDRFLRFAALTLSNHEEGAISLSDAARLIESHGDGMAEAFGAVEQFELVKVVEETRADVKLFLETQHGVFDYQWLIMSERTVGRFQQLVNELPKFRSLRYRRLQERVGRSLI</sequence>
<organism evidence="1 2">
    <name type="scientific">Marinobacter guineae</name>
    <dbReference type="NCBI Taxonomy" id="432303"/>
    <lineage>
        <taxon>Bacteria</taxon>
        <taxon>Pseudomonadati</taxon>
        <taxon>Pseudomonadota</taxon>
        <taxon>Gammaproteobacteria</taxon>
        <taxon>Pseudomonadales</taxon>
        <taxon>Marinobacteraceae</taxon>
        <taxon>Marinobacter</taxon>
    </lineage>
</organism>
<dbReference type="OrthoDB" id="9854326at2"/>
<dbReference type="Proteomes" id="UP000229044">
    <property type="component" value="Unassembled WGS sequence"/>
</dbReference>
<dbReference type="AlphaFoldDB" id="A0A2G1VA91"/>
<evidence type="ECO:0000313" key="1">
    <source>
        <dbReference type="EMBL" id="PHQ23668.1"/>
    </source>
</evidence>
<dbReference type="EMBL" id="NTFI01000013">
    <property type="protein sequence ID" value="PHQ23668.1"/>
    <property type="molecule type" value="Genomic_DNA"/>
</dbReference>
<dbReference type="RefSeq" id="WP_091643533.1">
    <property type="nucleotide sequence ID" value="NZ_KZ319345.1"/>
</dbReference>